<protein>
    <submittedName>
        <fullName evidence="1">Uncharacterized protein</fullName>
    </submittedName>
</protein>
<proteinExistence type="predicted"/>
<dbReference type="AlphaFoldDB" id="A0A7S3MMM1"/>
<evidence type="ECO:0000313" key="1">
    <source>
        <dbReference type="EMBL" id="CAE0308341.1"/>
    </source>
</evidence>
<reference evidence="1" key="1">
    <citation type="submission" date="2021-01" db="EMBL/GenBank/DDBJ databases">
        <authorList>
            <person name="Corre E."/>
            <person name="Pelletier E."/>
            <person name="Niang G."/>
            <person name="Scheremetjew M."/>
            <person name="Finn R."/>
            <person name="Kale V."/>
            <person name="Holt S."/>
            <person name="Cochrane G."/>
            <person name="Meng A."/>
            <person name="Brown T."/>
            <person name="Cohen L."/>
        </authorList>
    </citation>
    <scope>NUCLEOTIDE SEQUENCE</scope>
    <source>
        <strain evidence="1">Fehren 1</strain>
    </source>
</reference>
<gene>
    <name evidence="1" type="ORF">FEHR0123_LOCUS3250</name>
</gene>
<accession>A0A7S3MMM1</accession>
<dbReference type="EMBL" id="HBIE01010580">
    <property type="protein sequence ID" value="CAE0308341.1"/>
    <property type="molecule type" value="Transcribed_RNA"/>
</dbReference>
<sequence length="203" mass="22421">MFRLFRRLHGCFLFREAQVAATLLLSNGGLVKHRLVDYELGLVLVDAAILSYAALLVGSPTNRHHFDVFLLFRRSLSNCLFLYMRGLGFFGHCKILRLLIALSLKHGSLLLGLACSHCLKLTLIVRARFVLSSLCARDALSNHWLHFTLGFSRGACRGAVKVQTAVTTLGSLALHLLGLPVLVEDLRSVQECKLLGEGLVRAV</sequence>
<name>A0A7S3MMM1_9SPIT</name>
<organism evidence="1">
    <name type="scientific">Favella ehrenbergii</name>
    <dbReference type="NCBI Taxonomy" id="182087"/>
    <lineage>
        <taxon>Eukaryota</taxon>
        <taxon>Sar</taxon>
        <taxon>Alveolata</taxon>
        <taxon>Ciliophora</taxon>
        <taxon>Intramacronucleata</taxon>
        <taxon>Spirotrichea</taxon>
        <taxon>Choreotrichia</taxon>
        <taxon>Tintinnida</taxon>
        <taxon>Xystonellidae</taxon>
        <taxon>Favella</taxon>
    </lineage>
</organism>